<dbReference type="GO" id="GO:0006355">
    <property type="term" value="P:regulation of DNA-templated transcription"/>
    <property type="evidence" value="ECO:0007669"/>
    <property type="project" value="UniProtKB-ARBA"/>
</dbReference>
<reference evidence="3" key="2">
    <citation type="submission" date="2020-02" db="EMBL/GenBank/DDBJ databases">
        <title>Using affinity propagation clustering for identifying bacterial clades and subclades with whole-genome sequences of Francisella tularensis.</title>
        <authorList>
            <person name="Homeier-Bachmann T."/>
            <person name="Abdel-Glil M.Y."/>
            <person name="Hackbart A."/>
            <person name="Hotzel H."/>
            <person name="Tomaso H."/>
        </authorList>
    </citation>
    <scope>NUCLEOTIDE SEQUENCE</scope>
    <source>
        <strain evidence="3">17T1429</strain>
    </source>
</reference>
<dbReference type="Gene3D" id="3.30.565.60">
    <property type="match status" value="1"/>
</dbReference>
<dbReference type="InterPro" id="IPR038475">
    <property type="entry name" value="RecG_C_sf"/>
</dbReference>
<evidence type="ECO:0000313" key="3">
    <source>
        <dbReference type="EMBL" id="NDR88303.1"/>
    </source>
</evidence>
<dbReference type="InterPro" id="IPR038461">
    <property type="entry name" value="Schlafen_AlbA_2_dom_sf"/>
</dbReference>
<sequence length="490" mass="55497">MNILQRIQNGEDSYTQFKQDINNADSLAQELVAFSNANGGILIIGVADDGKIIGLSKDDIHRINQLISNVCSTNIKPPISVLTKIENIDDKEILIIEINNGVNKPYSTNKGVYLTKVGSDKRKMSQEELGRLFRQAPKLYPDEEVLYKTSLENFDVSKFRKFLKTDNYTTFSKLENGSLDLSTILENKDLAKDGKLTLAGNLIFGEEPQRFCPSFYIDCCYFDGNDISVSKFISKKVIKGTFSELYEDTMRFLLSQLKSYQIDLDFNSNPQLEVNESALTEIVVNALVHRDYYINSSIKVFIFHNRVEIISPGKLPDTLTVDKIKNGIAIQRNPILASICKTLLPYTGYGSGIKRAIELIPNIEFINDIDSEQFRCIIKRDESSPKEQESSPKEQESSPKEQESSPKEQESSPKEQESSPINISYGVGSSPKTDKQILEMFRENPKITIKEIAERLSITDRAVKKHIEKLKYQGLIAREGSPRNGYWRVI</sequence>
<dbReference type="InterPro" id="IPR036390">
    <property type="entry name" value="WH_DNA-bd_sf"/>
</dbReference>
<dbReference type="Gene3D" id="3.30.950.30">
    <property type="entry name" value="Schlafen, AAA domain"/>
    <property type="match status" value="1"/>
</dbReference>
<name>A0A6B2JF71_FRATU</name>
<dbReference type="Pfam" id="PF13749">
    <property type="entry name" value="HATPase_c_4"/>
    <property type="match status" value="1"/>
</dbReference>
<evidence type="ECO:0000259" key="2">
    <source>
        <dbReference type="Pfam" id="PF04326"/>
    </source>
</evidence>
<organism evidence="3">
    <name type="scientific">Francisella tularensis subsp. holarctica</name>
    <dbReference type="NCBI Taxonomy" id="119857"/>
    <lineage>
        <taxon>Bacteria</taxon>
        <taxon>Pseudomonadati</taxon>
        <taxon>Pseudomonadota</taxon>
        <taxon>Gammaproteobacteria</taxon>
        <taxon>Thiotrichales</taxon>
        <taxon>Francisellaceae</taxon>
        <taxon>Francisella</taxon>
    </lineage>
</organism>
<dbReference type="InterPro" id="IPR007421">
    <property type="entry name" value="Schlafen_AlbA_2_dom"/>
</dbReference>
<feature type="compositionally biased region" description="Basic and acidic residues" evidence="1">
    <location>
        <begin position="381"/>
        <end position="417"/>
    </location>
</feature>
<reference evidence="3" key="1">
    <citation type="submission" date="2019-08" db="EMBL/GenBank/DDBJ databases">
        <authorList>
            <person name="Busch A."/>
        </authorList>
    </citation>
    <scope>NUCLEOTIDE SEQUENCE</scope>
    <source>
        <strain evidence="3">17T1429</strain>
    </source>
</reference>
<dbReference type="CDD" id="cd00090">
    <property type="entry name" value="HTH_ARSR"/>
    <property type="match status" value="1"/>
</dbReference>
<feature type="domain" description="Schlafen AlbA-2" evidence="2">
    <location>
        <begin position="11"/>
        <end position="125"/>
    </location>
</feature>
<gene>
    <name evidence="3" type="ORF">FWJ04_00890</name>
</gene>
<protein>
    <submittedName>
        <fullName evidence="3">Winged helix-turn-helix transcriptional regulator</fullName>
    </submittedName>
</protein>
<comment type="caution">
    <text evidence="3">The sequence shown here is derived from an EMBL/GenBank/DDBJ whole genome shotgun (WGS) entry which is preliminary data.</text>
</comment>
<dbReference type="Pfam" id="PF13412">
    <property type="entry name" value="HTH_24"/>
    <property type="match status" value="1"/>
</dbReference>
<dbReference type="EMBL" id="JAAGKH010000003">
    <property type="protein sequence ID" value="NDR88303.1"/>
    <property type="molecule type" value="Genomic_DNA"/>
</dbReference>
<dbReference type="InterPro" id="IPR036388">
    <property type="entry name" value="WH-like_DNA-bd_sf"/>
</dbReference>
<dbReference type="PANTHER" id="PTHR30595">
    <property type="entry name" value="GLPR-RELATED TRANSCRIPTIONAL REPRESSOR"/>
    <property type="match status" value="1"/>
</dbReference>
<proteinExistence type="predicted"/>
<dbReference type="InterPro" id="IPR011991">
    <property type="entry name" value="ArsR-like_HTH"/>
</dbReference>
<dbReference type="Pfam" id="PF04326">
    <property type="entry name" value="SLFN_AlbA_2"/>
    <property type="match status" value="1"/>
</dbReference>
<dbReference type="AlphaFoldDB" id="A0A6B2JF71"/>
<dbReference type="Gene3D" id="1.10.10.10">
    <property type="entry name" value="Winged helix-like DNA-binding domain superfamily/Winged helix DNA-binding domain"/>
    <property type="match status" value="1"/>
</dbReference>
<dbReference type="SUPFAM" id="SSF46785">
    <property type="entry name" value="Winged helix' DNA-binding domain"/>
    <property type="match status" value="1"/>
</dbReference>
<accession>A0A6B2JF71</accession>
<dbReference type="PANTHER" id="PTHR30595:SF6">
    <property type="entry name" value="SCHLAFEN ALBA-2 DOMAIN-CONTAINING PROTEIN"/>
    <property type="match status" value="1"/>
</dbReference>
<dbReference type="RefSeq" id="WP_048488066.1">
    <property type="nucleotide sequence ID" value="NZ_CP011488.2"/>
</dbReference>
<evidence type="ECO:0000256" key="1">
    <source>
        <dbReference type="SAM" id="MobiDB-lite"/>
    </source>
</evidence>
<feature type="region of interest" description="Disordered" evidence="1">
    <location>
        <begin position="381"/>
        <end position="431"/>
    </location>
</feature>